<evidence type="ECO:0000313" key="1">
    <source>
        <dbReference type="EMBL" id="CAG4957531.1"/>
    </source>
</evidence>
<proteinExistence type="predicted"/>
<protein>
    <submittedName>
        <fullName evidence="1">(apollo) hypothetical protein</fullName>
    </submittedName>
</protein>
<dbReference type="AlphaFoldDB" id="A0A8S3WG15"/>
<dbReference type="OrthoDB" id="8197512at2759"/>
<organism evidence="1 2">
    <name type="scientific">Parnassius apollo</name>
    <name type="common">Apollo butterfly</name>
    <name type="synonym">Papilio apollo</name>
    <dbReference type="NCBI Taxonomy" id="110799"/>
    <lineage>
        <taxon>Eukaryota</taxon>
        <taxon>Metazoa</taxon>
        <taxon>Ecdysozoa</taxon>
        <taxon>Arthropoda</taxon>
        <taxon>Hexapoda</taxon>
        <taxon>Insecta</taxon>
        <taxon>Pterygota</taxon>
        <taxon>Neoptera</taxon>
        <taxon>Endopterygota</taxon>
        <taxon>Lepidoptera</taxon>
        <taxon>Glossata</taxon>
        <taxon>Ditrysia</taxon>
        <taxon>Papilionoidea</taxon>
        <taxon>Papilionidae</taxon>
        <taxon>Parnassiinae</taxon>
        <taxon>Parnassini</taxon>
        <taxon>Parnassius</taxon>
        <taxon>Parnassius</taxon>
    </lineage>
</organism>
<sequence>MASDQWSVVTEPHVKTSKGLRKPDIVAAKGGVGVIVDVQVVSGQRPLDDAHREKRSKYWTHEELVEKVAGILRLPNKDCVHATSCTISWRGVWSHSSYKELKRLLELKKSLLRVIPVVVLRGSHMNWTRFSQMTGTVVGTPVRVPGVLWDSWAAAEPLVVPCAELNISKFKYFF</sequence>
<dbReference type="Proteomes" id="UP000691718">
    <property type="component" value="Unassembled WGS sequence"/>
</dbReference>
<keyword evidence="2" id="KW-1185">Reference proteome</keyword>
<dbReference type="EMBL" id="CAJQZP010000349">
    <property type="protein sequence ID" value="CAG4957531.1"/>
    <property type="molecule type" value="Genomic_DNA"/>
</dbReference>
<accession>A0A8S3WG15</accession>
<comment type="caution">
    <text evidence="1">The sequence shown here is derived from an EMBL/GenBank/DDBJ whole genome shotgun (WGS) entry which is preliminary data.</text>
</comment>
<name>A0A8S3WG15_PARAO</name>
<gene>
    <name evidence="1" type="ORF">PAPOLLO_LOCUS5730</name>
</gene>
<evidence type="ECO:0000313" key="2">
    <source>
        <dbReference type="Proteomes" id="UP000691718"/>
    </source>
</evidence>
<reference evidence="1" key="1">
    <citation type="submission" date="2021-04" db="EMBL/GenBank/DDBJ databases">
        <authorList>
            <person name="Tunstrom K."/>
        </authorList>
    </citation>
    <scope>NUCLEOTIDE SEQUENCE</scope>
</reference>